<evidence type="ECO:0000313" key="2">
    <source>
        <dbReference type="Proteomes" id="UP000823775"/>
    </source>
</evidence>
<dbReference type="PANTHER" id="PTHR31639:SF166">
    <property type="entry name" value="F-BOX DOMAIN-CONTAINING PROTEIN"/>
    <property type="match status" value="1"/>
</dbReference>
<reference evidence="1 2" key="1">
    <citation type="journal article" date="2021" name="BMC Genomics">
        <title>Datura genome reveals duplications of psychoactive alkaloid biosynthetic genes and high mutation rate following tissue culture.</title>
        <authorList>
            <person name="Rajewski A."/>
            <person name="Carter-House D."/>
            <person name="Stajich J."/>
            <person name="Litt A."/>
        </authorList>
    </citation>
    <scope>NUCLEOTIDE SEQUENCE [LARGE SCALE GENOMIC DNA]</scope>
    <source>
        <strain evidence="1">AR-01</strain>
    </source>
</reference>
<proteinExistence type="predicted"/>
<dbReference type="EMBL" id="JACEIK010007874">
    <property type="protein sequence ID" value="MCE3050742.1"/>
    <property type="molecule type" value="Genomic_DNA"/>
</dbReference>
<name>A0ABS8WKY7_DATST</name>
<keyword evidence="2" id="KW-1185">Reference proteome</keyword>
<dbReference type="Proteomes" id="UP000823775">
    <property type="component" value="Unassembled WGS sequence"/>
</dbReference>
<accession>A0ABS8WKY7</accession>
<evidence type="ECO:0000313" key="1">
    <source>
        <dbReference type="EMBL" id="MCE3050742.1"/>
    </source>
</evidence>
<sequence>MTERRALGETRSPENYQNLQPFLTKNQPWIPAKQPQTESVSCRTVFFFKFSLMPTDETLVTSALLKKVALSLEFTLDTFFSIFDYHEGYVSYVDYVLAHSVSPKIKKFQPHEPGAYQSHIDRWFSFAVEKKVENVELRSNSDEEVCALPECLYTCSSLITLVLGFCYFDANVFIAWKSLKSIKLKWMVLSDDHTELTERLVDVSSLVNAKLTFNITCIKEIKYLLDDEVDDEEDSCRDYHQGFMILVQDYLQKLSCASKITIGTWFTEVLCMLQFKGVPIPELKCKYLTLSVYEKFSFGASNLKNVKIAISSRSRICLMDHLKWSYVKTFSNFFRISVKECISFGEVCYHIKEKAILLSSMDPFGVTVIDNVSEGVAACVSG</sequence>
<comment type="caution">
    <text evidence="1">The sequence shown here is derived from an EMBL/GenBank/DDBJ whole genome shotgun (WGS) entry which is preliminary data.</text>
</comment>
<organism evidence="1 2">
    <name type="scientific">Datura stramonium</name>
    <name type="common">Jimsonweed</name>
    <name type="synonym">Common thornapple</name>
    <dbReference type="NCBI Taxonomy" id="4076"/>
    <lineage>
        <taxon>Eukaryota</taxon>
        <taxon>Viridiplantae</taxon>
        <taxon>Streptophyta</taxon>
        <taxon>Embryophyta</taxon>
        <taxon>Tracheophyta</taxon>
        <taxon>Spermatophyta</taxon>
        <taxon>Magnoliopsida</taxon>
        <taxon>eudicotyledons</taxon>
        <taxon>Gunneridae</taxon>
        <taxon>Pentapetalae</taxon>
        <taxon>asterids</taxon>
        <taxon>lamiids</taxon>
        <taxon>Solanales</taxon>
        <taxon>Solanaceae</taxon>
        <taxon>Solanoideae</taxon>
        <taxon>Datureae</taxon>
        <taxon>Datura</taxon>
    </lineage>
</organism>
<gene>
    <name evidence="1" type="ORF">HAX54_047984</name>
</gene>
<dbReference type="PANTHER" id="PTHR31639">
    <property type="entry name" value="F-BOX PROTEIN-LIKE"/>
    <property type="match status" value="1"/>
</dbReference>
<protein>
    <submittedName>
        <fullName evidence="1">Uncharacterized protein</fullName>
    </submittedName>
</protein>